<sequence length="230" mass="27080">MIEEEEDAELDMNAYNDETVGLVKTLLRVQSNIVNIPGGTEHFDIYLAKEIYPALVPGLEELSREIDRLVNSEEGEIDDSIKQRFNPCIFLAEYLMRNNPNHGAKLQYSQTFREYARIEKIRRFFQMKKQKIYKHFCIQPYQANFTKRHIKDYVQALDGFLQMDGKLIANFKYEPHYEEVGMEENVQFEDLYEVLTKWAANPDQLTLSFEDFAAAEDRQKPEDAFKKLVL</sequence>
<dbReference type="EMBL" id="HBIH01018799">
    <property type="protein sequence ID" value="CAE0326893.1"/>
    <property type="molecule type" value="Transcribed_RNA"/>
</dbReference>
<dbReference type="CDD" id="cd22968">
    <property type="entry name" value="DD_EFCAB5"/>
    <property type="match status" value="1"/>
</dbReference>
<gene>
    <name evidence="1" type="ORF">SINC0208_LOCUS7520</name>
</gene>
<reference evidence="1" key="1">
    <citation type="submission" date="2021-01" db="EMBL/GenBank/DDBJ databases">
        <authorList>
            <person name="Corre E."/>
            <person name="Pelletier E."/>
            <person name="Niang G."/>
            <person name="Scheremetjew M."/>
            <person name="Finn R."/>
            <person name="Kale V."/>
            <person name="Holt S."/>
            <person name="Cochrane G."/>
            <person name="Meng A."/>
            <person name="Brown T."/>
            <person name="Cohen L."/>
        </authorList>
    </citation>
    <scope>NUCLEOTIDE SEQUENCE</scope>
    <source>
        <strain evidence="1">S3</strain>
    </source>
</reference>
<proteinExistence type="predicted"/>
<organism evidence="1">
    <name type="scientific">Strombidium inclinatum</name>
    <dbReference type="NCBI Taxonomy" id="197538"/>
    <lineage>
        <taxon>Eukaryota</taxon>
        <taxon>Sar</taxon>
        <taxon>Alveolata</taxon>
        <taxon>Ciliophora</taxon>
        <taxon>Intramacronucleata</taxon>
        <taxon>Spirotrichea</taxon>
        <taxon>Oligotrichia</taxon>
        <taxon>Strombidiidae</taxon>
        <taxon>Strombidium</taxon>
    </lineage>
</organism>
<dbReference type="AlphaFoldDB" id="A0A7S3MXZ6"/>
<name>A0A7S3MXZ6_9SPIT</name>
<protein>
    <submittedName>
        <fullName evidence="1">Uncharacterized protein</fullName>
    </submittedName>
</protein>
<accession>A0A7S3MXZ6</accession>
<evidence type="ECO:0000313" key="1">
    <source>
        <dbReference type="EMBL" id="CAE0326893.1"/>
    </source>
</evidence>